<proteinExistence type="predicted"/>
<protein>
    <submittedName>
        <fullName evidence="2">Uncharacterized protein</fullName>
    </submittedName>
</protein>
<reference evidence="2" key="1">
    <citation type="submission" date="2020-05" db="EMBL/GenBank/DDBJ databases">
        <title>Phylogenomic resolution of chytrid fungi.</title>
        <authorList>
            <person name="Stajich J.E."/>
            <person name="Amses K."/>
            <person name="Simmons R."/>
            <person name="Seto K."/>
            <person name="Myers J."/>
            <person name="Bonds A."/>
            <person name="Quandt C.A."/>
            <person name="Barry K."/>
            <person name="Liu P."/>
            <person name="Grigoriev I."/>
            <person name="Longcore J.E."/>
            <person name="James T.Y."/>
        </authorList>
    </citation>
    <scope>NUCLEOTIDE SEQUENCE</scope>
    <source>
        <strain evidence="2">JEL0318</strain>
    </source>
</reference>
<evidence type="ECO:0000313" key="3">
    <source>
        <dbReference type="Proteomes" id="UP001212841"/>
    </source>
</evidence>
<gene>
    <name evidence="2" type="ORF">HK097_011597</name>
</gene>
<evidence type="ECO:0000256" key="1">
    <source>
        <dbReference type="SAM" id="MobiDB-lite"/>
    </source>
</evidence>
<name>A0AAD5X2Z3_9FUNG</name>
<organism evidence="2 3">
    <name type="scientific">Rhizophlyctis rosea</name>
    <dbReference type="NCBI Taxonomy" id="64517"/>
    <lineage>
        <taxon>Eukaryota</taxon>
        <taxon>Fungi</taxon>
        <taxon>Fungi incertae sedis</taxon>
        <taxon>Chytridiomycota</taxon>
        <taxon>Chytridiomycota incertae sedis</taxon>
        <taxon>Chytridiomycetes</taxon>
        <taxon>Rhizophlyctidales</taxon>
        <taxon>Rhizophlyctidaceae</taxon>
        <taxon>Rhizophlyctis</taxon>
    </lineage>
</organism>
<keyword evidence="3" id="KW-1185">Reference proteome</keyword>
<accession>A0AAD5X2Z3</accession>
<dbReference type="EMBL" id="JADGJD010000976">
    <property type="protein sequence ID" value="KAJ3047360.1"/>
    <property type="molecule type" value="Genomic_DNA"/>
</dbReference>
<sequence length="360" mass="39576">MFTKQAGLRTRHEPGQRKTIERQPPPTPRGSAGTFGVSNHININGQGGNGSFFQTGVHSGQGTPNFAPAPSPVFAAQGNTGLTHPSTSSASGSYFGFGLFPTLNIDIKHVPDPIPSNKLLWRKGDEKKIEDADFSFEMFNMAAKRQLDSKFIPNLYYRDLYSYRKNVIDTRHQNLLKINNEILSLAKILPTLPDSKLYEVPMYQSRLKWRVDQLAYQAACYGASVVMKEVIGVVSDKGGVGSVEESAEAAIQRARSNLKLQEDDPIDTMTYRTDANGPVLCTDPVACVLDRCDKVHLRQAKIEAHLSPYLVRCFGCGLSTMDGIQVKRVGNYDDFLIHGRLSGDAGRGRSGYVNSSGSTR</sequence>
<comment type="caution">
    <text evidence="2">The sequence shown here is derived from an EMBL/GenBank/DDBJ whole genome shotgun (WGS) entry which is preliminary data.</text>
</comment>
<evidence type="ECO:0000313" key="2">
    <source>
        <dbReference type="EMBL" id="KAJ3047360.1"/>
    </source>
</evidence>
<feature type="compositionally biased region" description="Basic and acidic residues" evidence="1">
    <location>
        <begin position="10"/>
        <end position="21"/>
    </location>
</feature>
<dbReference type="AlphaFoldDB" id="A0AAD5X2Z3"/>
<dbReference type="Proteomes" id="UP001212841">
    <property type="component" value="Unassembled WGS sequence"/>
</dbReference>
<feature type="region of interest" description="Disordered" evidence="1">
    <location>
        <begin position="1"/>
        <end position="48"/>
    </location>
</feature>